<keyword evidence="2" id="KW-1185">Reference proteome</keyword>
<protein>
    <submittedName>
        <fullName evidence="1">Uncharacterized protein</fullName>
    </submittedName>
</protein>
<dbReference type="Proteomes" id="UP000516412">
    <property type="component" value="Chromosome"/>
</dbReference>
<proteinExistence type="predicted"/>
<dbReference type="EMBL" id="CP060414">
    <property type="protein sequence ID" value="QNT59604.1"/>
    <property type="molecule type" value="Genomic_DNA"/>
</dbReference>
<gene>
    <name evidence="1" type="ORF">H7A79_2174</name>
</gene>
<evidence type="ECO:0000313" key="1">
    <source>
        <dbReference type="EMBL" id="QNT59604.1"/>
    </source>
</evidence>
<dbReference type="AlphaFoldDB" id="A0A7H1MD89"/>
<dbReference type="KEGG" id="nmus:H7A79_2174"/>
<evidence type="ECO:0000313" key="2">
    <source>
        <dbReference type="Proteomes" id="UP000516412"/>
    </source>
</evidence>
<reference evidence="1" key="1">
    <citation type="submission" date="2024-06" db="EMBL/GenBank/DDBJ databases">
        <title>Complete Genome Sequence of mouse commensal type strain Neisseria musculi.</title>
        <authorList>
            <person name="Thapa E."/>
            <person name="Aluvathingal J."/>
            <person name="Nadendla S."/>
            <person name="Mehta A."/>
            <person name="Tettelin H."/>
            <person name="Weyand N.J."/>
        </authorList>
    </citation>
    <scope>NUCLEOTIDE SEQUENCE</scope>
    <source>
        <strain evidence="1">NW831</strain>
    </source>
</reference>
<name>A0A7H1MD89_9NEIS</name>
<sequence length="131" mass="14805">MQAHNDSRGAEASSRLAYLWNFAWNNDAKPVRKLCKIRSGWDLCTNILKGRLKVFQTAFCVKPIILLQELDFLCNISPPTPLNFSTNVLIFSKTLCFLVKYCGLSGLIFGKTAFKSAPFSLTYSRFNETVI</sequence>
<organism evidence="1 2">
    <name type="scientific">Neisseria musculi</name>
    <dbReference type="NCBI Taxonomy" id="1815583"/>
    <lineage>
        <taxon>Bacteria</taxon>
        <taxon>Pseudomonadati</taxon>
        <taxon>Pseudomonadota</taxon>
        <taxon>Betaproteobacteria</taxon>
        <taxon>Neisseriales</taxon>
        <taxon>Neisseriaceae</taxon>
        <taxon>Neisseria</taxon>
    </lineage>
</organism>
<accession>A0A7H1MD89</accession>